<sequence length="2554" mass="287062">MNTVMDNSDNSASKVIIGSTFGPSNELSSIDVKCKDIIPKTNINSSKPGESKRLIRTITPIDSKKLQQLGLDRKIAEALSHRKSLKGQQTKATKESQTRESIGITVAASIERTDIEKTSSLTKSLDCMESDVKSLNEFSVTNITAPITNENFTSKSTIPPKITVTGPDTSSKFEEKQLQNLSAQHRLENVKQLLNKKLMKKHTTQASPIAASDYVMSGGKASSAHLKNPLAYEQSPKSSEAKSPPLKTVETSSVKLSNADKESSRVVNFLLKNNFNKSSVRPQTHSPSFEMFVKSQQHSKQAPIPKASIKSIHQQHNQTVSSSSTNIPNEQTASKSENKSCVDSVTSSSCNAVPKSLIVLENKVLSQHEMIDLTSLGLSTSKVVGEGFSQPHKPIPEVVIKQEQPDDFPPLPPKVSNHSNIHPLSTKTNGKIVNAKKLKSSPEKLVDETTQTLNKSLEKSLTKEQSAMPNSLNANNETSQVAIIKSSPTNCSEKIVSKSEKQLPIKPVSKFASTPKETNIALSLMKSETGKLVPSTKSSSVEIVNEPKINDTFSAVDFIASLTNMSHSMTEKSSMELSQEELNLNASCSSNLISLAHKTSGAHKAATESAKPSLQIGKIVTIPKENILKLSSSNLNAIVIASCNGPETIVTKSSEVTMPSVTTDNQKLQSMPIKILNKSANLRKSSAKSATLNRVKKTVFKSENSQLHKQMLECLNIEVKEIRETSRHETESGNDKSSQFIEFSKNVEANSVNQELNKTLSKEKVETELLEPKIHLIQENNQENLSETKKLNVMGQLSEQNDVKESPEMMYKQTVASNKEALKSSESFKTSKTTLIPEVKPCVIAPKSEKHVMETKDITSRGDNDIHQQSEITKNTGDFTSQTKDEEQPQVNKSAPLEKYSLEELNANQVNQIPTRIAPTVLEVNGREKPRLSCKLNQANEPLEDVAKESTVEFKFKTDLDLKKVSGESKLEVEGNEKEKIVSEISKLGLYSEAKTSHVSSPKQSIINETLTSLPEGVNSSAAKPDEITNASITISNCKLNSKRPKQTKQKSDNSPSSNIKSVKTCQKNKEKICISSIALSLTKLPLKRKRRDLETSANEPKTIGGIMHPGKKSNQLKLGQCINPEENGEERKKDDEEDSLLEPMRIEEFKEYNRKEENFLDSDEHSDRNNKRMTRKSKLRKNGSVEDVTEIKKEKEMSPLRTKIREKRKKRIDLGKKEKKPENADATVKSEEQSSNTRRSQRKTMLEFKKDKSASSMLQPDAKKSINYEDLEFLPVNAEIQDFKPLRAKRKLLTKNHEQVSKESLNDSQEKDHQTDNSEQKAMITSPQSELHKKTLETLTETHKFLTDSDSEYEGVAISFDDSPEFLGFEDSFEVGLELKEDDNKLKNVERKQTTLKDWLATGKAITSIALKEEKPCSSRSIPLKKRWDLNMGCRDEIAVTHDTLSVDEEEVKVKKRKLEHLVLSESEKSEFKKNKNEKLGENGTLRTPLHGKGREAKASSKTDNVKHIPLRKFESPNLKVQDSTNNSPVYVSHSPVEDCLRKMSTSKISVEGEAKSKEKKIDEKKEISRLKSEAKTTSEVLENDPQFSKTIATISHSVESPVSMSTKSETSSSSTITSSSVKRGRGRKSASLPNLENNFNPRLLLATKRSQIDSEEILTCSIETTGSGPIQCGLCLKRTSSQKWLIHLSEHYGFGFKLGEKELNACNRSIVLNQIISYFKETNIKGLCCRMCQKMYRSGLGLLTHIETCGVVQERVICEYCKRDYSKLSLTPHLRTCAQRLRLESPNVEEKEKPNSTLEETFSNTGRLKRVSTIKAESKLKMIGEELGRSGNKEKNSEFDAKTHVRYHPPMDKNYIQKCSQDLNKFGKAFCPKKICRFNSNTLAQLEEHINKCKHITKPGYYCCFCKIRCFETETLAIEHVEQCHKPKVEESENSDCNVDTNDENSSDDDNSISDAEDAEENEDNLEQNSTKKSARKKSKMKPAKINSDRNRVFAPRSQDISSVVIKKWRNFLEINYSLTPLFSKFSCKFRLGHFSELSNYLPRQKASMKFSILKDMKLHNSIGQPEKDMEWSELKRFESVENEFDLFFFLGAPVKIVAWVPLPHNVNEQYLAVVYRKDMFKYTRFSEPKRHNTLLLLFKVSHIASKTVSQLQLHYGVNIADGPIHHISFLPSGGYNAEDNRLALVAVGGIASTIKIYALPLKVAINVDETEPIIVEIEPSFLLKCGLNDEDHVMYKTQCLQICWSEASGHNHIFAAYSNGCIGIWDISDDMQCNLNCFLIDNINHYVPLNYWYVGEKGIKHINVHYDTNGPRWLAVSGMLRRFTVFDIQNIMQPIIMRDELNKNIVRCMDWSPVWETIILAICDSMPTNGRCATIVNPLSLMFAHNKLDIMSSAVTQVHYTPLTNLCVCSTDNGDLLFLSPRELHYEQPLGKQFGEPRRFLSTMDVKTLNDEPLFKIDKSSTSELPNDWNMYDKNYKYKYGLVFGSIFPLKAAHKNTYLSENRRPPLHIAPLMRINSLRCNLNSNGKRLTAVGYENGFVRIINFKKDSQLL</sequence>
<comment type="subcellular location">
    <subcellularLocation>
        <location evidence="1">Nucleus</location>
    </subcellularLocation>
</comment>
<dbReference type="InterPro" id="IPR015943">
    <property type="entry name" value="WD40/YVTN_repeat-like_dom_sf"/>
</dbReference>
<feature type="region of interest" description="Disordered" evidence="4">
    <location>
        <begin position="1295"/>
        <end position="1333"/>
    </location>
</feature>
<keyword evidence="6" id="KW-1185">Reference proteome</keyword>
<accession>A0A1A9WQ27</accession>
<dbReference type="GO" id="GO:0006383">
    <property type="term" value="P:transcription by RNA polymerase III"/>
    <property type="evidence" value="ECO:0007669"/>
    <property type="project" value="TreeGrafter"/>
</dbReference>
<evidence type="ECO:0000256" key="3">
    <source>
        <dbReference type="ARBA" id="ARBA00023242"/>
    </source>
</evidence>
<protein>
    <submittedName>
        <fullName evidence="5">Uncharacterized protein</fullName>
    </submittedName>
</protein>
<feature type="region of interest" description="Disordered" evidence="4">
    <location>
        <begin position="1036"/>
        <end position="1063"/>
    </location>
</feature>
<feature type="region of interest" description="Disordered" evidence="4">
    <location>
        <begin position="1469"/>
        <end position="1506"/>
    </location>
</feature>
<evidence type="ECO:0000256" key="2">
    <source>
        <dbReference type="ARBA" id="ARBA00023163"/>
    </source>
</evidence>
<evidence type="ECO:0000256" key="1">
    <source>
        <dbReference type="ARBA" id="ARBA00004123"/>
    </source>
</evidence>
<feature type="region of interest" description="Disordered" evidence="4">
    <location>
        <begin position="1092"/>
        <end position="1271"/>
    </location>
</feature>
<feature type="region of interest" description="Disordered" evidence="4">
    <location>
        <begin position="856"/>
        <end position="893"/>
    </location>
</feature>
<dbReference type="GO" id="GO:0005634">
    <property type="term" value="C:nucleus"/>
    <property type="evidence" value="ECO:0007669"/>
    <property type="project" value="UniProtKB-SubCell"/>
</dbReference>
<feature type="compositionally biased region" description="Basic and acidic residues" evidence="4">
    <location>
        <begin position="1245"/>
        <end position="1254"/>
    </location>
</feature>
<dbReference type="GO" id="GO:0000127">
    <property type="term" value="C:transcription factor TFIIIC complex"/>
    <property type="evidence" value="ECO:0007669"/>
    <property type="project" value="TreeGrafter"/>
</dbReference>
<dbReference type="EnsemblMetazoa" id="GBRI027749-RA">
    <property type="protein sequence ID" value="GBRI027749-PA"/>
    <property type="gene ID" value="GBRI027749"/>
</dbReference>
<feature type="compositionally biased region" description="Basic and acidic residues" evidence="4">
    <location>
        <begin position="1213"/>
        <end position="1233"/>
    </location>
</feature>
<keyword evidence="3" id="KW-0539">Nucleus</keyword>
<feature type="region of interest" description="Disordered" evidence="4">
    <location>
        <begin position="310"/>
        <end position="348"/>
    </location>
</feature>
<name>A0A1A9WQ27_9MUSC</name>
<evidence type="ECO:0000313" key="5">
    <source>
        <dbReference type="EnsemblMetazoa" id="GBRI027749-PA"/>
    </source>
</evidence>
<feature type="compositionally biased region" description="Low complexity" evidence="4">
    <location>
        <begin position="1602"/>
        <end position="1623"/>
    </location>
</feature>
<feature type="compositionally biased region" description="Polar residues" evidence="4">
    <location>
        <begin position="869"/>
        <end position="882"/>
    </location>
</feature>
<evidence type="ECO:0000313" key="6">
    <source>
        <dbReference type="Proteomes" id="UP000091820"/>
    </source>
</evidence>
<feature type="compositionally biased region" description="Basic residues" evidence="4">
    <location>
        <begin position="1172"/>
        <end position="1182"/>
    </location>
</feature>
<organism evidence="5 6">
    <name type="scientific">Glossina brevipalpis</name>
    <dbReference type="NCBI Taxonomy" id="37001"/>
    <lineage>
        <taxon>Eukaryota</taxon>
        <taxon>Metazoa</taxon>
        <taxon>Ecdysozoa</taxon>
        <taxon>Arthropoda</taxon>
        <taxon>Hexapoda</taxon>
        <taxon>Insecta</taxon>
        <taxon>Pterygota</taxon>
        <taxon>Neoptera</taxon>
        <taxon>Endopterygota</taxon>
        <taxon>Diptera</taxon>
        <taxon>Brachycera</taxon>
        <taxon>Muscomorpha</taxon>
        <taxon>Hippoboscoidea</taxon>
        <taxon>Glossinidae</taxon>
        <taxon>Glossina</taxon>
    </lineage>
</organism>
<dbReference type="InterPro" id="IPR036322">
    <property type="entry name" value="WD40_repeat_dom_sf"/>
</dbReference>
<feature type="compositionally biased region" description="Basic and acidic residues" evidence="4">
    <location>
        <begin position="1469"/>
        <end position="1482"/>
    </location>
</feature>
<feature type="compositionally biased region" description="Polar residues" evidence="4">
    <location>
        <begin position="1053"/>
        <end position="1063"/>
    </location>
</feature>
<feature type="compositionally biased region" description="Basic and acidic residues" evidence="4">
    <location>
        <begin position="1296"/>
        <end position="1320"/>
    </location>
</feature>
<keyword evidence="2" id="KW-0804">Transcription</keyword>
<dbReference type="PANTHER" id="PTHR15052:SF2">
    <property type="entry name" value="GENERAL TRANSCRIPTION FACTOR 3C POLYPEPTIDE 2"/>
    <property type="match status" value="1"/>
</dbReference>
<feature type="compositionally biased region" description="Basic residues" evidence="4">
    <location>
        <begin position="1975"/>
        <end position="1985"/>
    </location>
</feature>
<dbReference type="InterPro" id="IPR052416">
    <property type="entry name" value="GTF3C_component"/>
</dbReference>
<feature type="compositionally biased region" description="Basic and acidic residues" evidence="4">
    <location>
        <begin position="1145"/>
        <end position="1171"/>
    </location>
</feature>
<dbReference type="PANTHER" id="PTHR15052">
    <property type="entry name" value="RNA POLYMERASE III TRANSCRIPTION INITIATION FACTOR COMPLEX SUBUNIT"/>
    <property type="match status" value="1"/>
</dbReference>
<reference evidence="6" key="1">
    <citation type="submission" date="2014-03" db="EMBL/GenBank/DDBJ databases">
        <authorList>
            <person name="Aksoy S."/>
            <person name="Warren W."/>
            <person name="Wilson R.K."/>
        </authorList>
    </citation>
    <scope>NUCLEOTIDE SEQUENCE [LARGE SCALE GENOMIC DNA]</scope>
    <source>
        <strain evidence="6">IAEA</strain>
    </source>
</reference>
<feature type="region of interest" description="Disordered" evidence="4">
    <location>
        <begin position="1934"/>
        <end position="1991"/>
    </location>
</feature>
<dbReference type="Proteomes" id="UP000091820">
    <property type="component" value="Unassembled WGS sequence"/>
</dbReference>
<feature type="compositionally biased region" description="Polar residues" evidence="4">
    <location>
        <begin position="311"/>
        <end position="348"/>
    </location>
</feature>
<feature type="compositionally biased region" description="Acidic residues" evidence="4">
    <location>
        <begin position="1943"/>
        <end position="1968"/>
    </location>
</feature>
<reference evidence="5" key="2">
    <citation type="submission" date="2020-05" db="UniProtKB">
        <authorList>
            <consortium name="EnsemblMetazoa"/>
        </authorList>
    </citation>
    <scope>IDENTIFICATION</scope>
    <source>
        <strain evidence="5">IAEA</strain>
    </source>
</reference>
<dbReference type="Gene3D" id="2.130.10.10">
    <property type="entry name" value="YVTN repeat-like/Quinoprotein amine dehydrogenase"/>
    <property type="match status" value="1"/>
</dbReference>
<dbReference type="STRING" id="37001.A0A1A9WQ27"/>
<feature type="compositionally biased region" description="Basic and acidic residues" evidence="4">
    <location>
        <begin position="1494"/>
        <end position="1506"/>
    </location>
</feature>
<feature type="region of interest" description="Disordered" evidence="4">
    <location>
        <begin position="230"/>
        <end position="258"/>
    </location>
</feature>
<evidence type="ECO:0000256" key="4">
    <source>
        <dbReference type="SAM" id="MobiDB-lite"/>
    </source>
</evidence>
<feature type="compositionally biased region" description="Basic and acidic residues" evidence="4">
    <location>
        <begin position="856"/>
        <end position="868"/>
    </location>
</feature>
<proteinExistence type="predicted"/>
<feature type="region of interest" description="Disordered" evidence="4">
    <location>
        <begin position="1600"/>
        <end position="1637"/>
    </location>
</feature>
<feature type="compositionally biased region" description="Basic residues" evidence="4">
    <location>
        <begin position="1203"/>
        <end position="1212"/>
    </location>
</feature>
<feature type="compositionally biased region" description="Basic and acidic residues" evidence="4">
    <location>
        <begin position="1190"/>
        <end position="1199"/>
    </location>
</feature>
<dbReference type="SUPFAM" id="SSF50978">
    <property type="entry name" value="WD40 repeat-like"/>
    <property type="match status" value="1"/>
</dbReference>
<dbReference type="VEuPathDB" id="VectorBase:GBRI027749"/>